<dbReference type="SUPFAM" id="SSF51445">
    <property type="entry name" value="(Trans)glycosidases"/>
    <property type="match status" value="1"/>
</dbReference>
<dbReference type="InterPro" id="IPR001360">
    <property type="entry name" value="Glyco_hydro_1"/>
</dbReference>
<keyword evidence="7" id="KW-1185">Reference proteome</keyword>
<evidence type="ECO:0000313" key="6">
    <source>
        <dbReference type="EMBL" id="MDM7488257.1"/>
    </source>
</evidence>
<sequence length="432" mass="46983">MRLSAIAVRARAAASRAAVATALTVVVAASAAVGSAAPASAAVGSAAPASAAADGFLWGVSSSGFQSEGSPPDSNWTRYAAAGRTREPVGTSVDFRHRYREDIAAAADLGVDVFRFSVEWSRIQPTPAGWDETELRYYDDVVAAVRGHGMIPMITLDHWVYPGWIADRGGWRDPATIEAWLANAERVVARYAGQGVLWVTINEPAIYVQKELAFGGIDAGDIPRMFDALVVAHRAIYRRIHTLDPGARVTSNTAYIPGVQTGLDTLFVDRVRDTLDFLGLDYYYGVTPENPSAIHALTDDFASIVPHPEGMYEALMHYTHRYPGLPLYVVENGMPTADGAPRADGWTRARHLHEHVDRVRRAAADGAPVFGYNYWSLTDNYEWGSYTPRFGLYTVDVRTDPTLTRRPTDGVAAYRAVTGEPVPVPVPVPVPR</sequence>
<proteinExistence type="inferred from homology"/>
<gene>
    <name evidence="6" type="ORF">QT969_08170</name>
</gene>
<organism evidence="6 7">
    <name type="scientific">Rhodococcus indonesiensis</name>
    <dbReference type="NCBI Taxonomy" id="3055869"/>
    <lineage>
        <taxon>Bacteria</taxon>
        <taxon>Bacillati</taxon>
        <taxon>Actinomycetota</taxon>
        <taxon>Actinomycetes</taxon>
        <taxon>Mycobacteriales</taxon>
        <taxon>Nocardiaceae</taxon>
        <taxon>Rhodococcus</taxon>
    </lineage>
</organism>
<feature type="chain" id="PRO_5045526831" evidence="5">
    <location>
        <begin position="42"/>
        <end position="432"/>
    </location>
</feature>
<comment type="caution">
    <text evidence="6">The sequence shown here is derived from an EMBL/GenBank/DDBJ whole genome shotgun (WGS) entry which is preliminary data.</text>
</comment>
<feature type="signal peptide" evidence="5">
    <location>
        <begin position="1"/>
        <end position="41"/>
    </location>
</feature>
<dbReference type="PROSITE" id="PS00653">
    <property type="entry name" value="GLYCOSYL_HYDROL_F1_2"/>
    <property type="match status" value="1"/>
</dbReference>
<dbReference type="Pfam" id="PF00232">
    <property type="entry name" value="Glyco_hydro_1"/>
    <property type="match status" value="2"/>
</dbReference>
<keyword evidence="3" id="KW-0326">Glycosidase</keyword>
<evidence type="ECO:0000256" key="5">
    <source>
        <dbReference type="SAM" id="SignalP"/>
    </source>
</evidence>
<comment type="similarity">
    <text evidence="1 4">Belongs to the glycosyl hydrolase 1 family.</text>
</comment>
<dbReference type="PANTHER" id="PTHR10353:SF36">
    <property type="entry name" value="LP05116P"/>
    <property type="match status" value="1"/>
</dbReference>
<dbReference type="Gene3D" id="3.20.20.80">
    <property type="entry name" value="Glycosidases"/>
    <property type="match status" value="2"/>
</dbReference>
<name>A0ABT7RKT0_9NOCA</name>
<reference evidence="6 7" key="1">
    <citation type="submission" date="2023-06" db="EMBL/GenBank/DDBJ databases">
        <title>Rhodococcus indonesiensis sp. nov a new member of the Rhodococcus ruber lineage isolated from a sediment of neutral hot spring.</title>
        <authorList>
            <person name="Kusuma A.B."/>
            <person name="Fenylestari G."/>
            <person name="Ammar F."/>
            <person name="Nouioui I."/>
            <person name="Goodfellow M."/>
        </authorList>
    </citation>
    <scope>NUCLEOTIDE SEQUENCE [LARGE SCALE GENOMIC DNA]</scope>
    <source>
        <strain evidence="6 7">CSLK01-03</strain>
    </source>
</reference>
<evidence type="ECO:0000313" key="7">
    <source>
        <dbReference type="Proteomes" id="UP001233164"/>
    </source>
</evidence>
<evidence type="ECO:0000256" key="4">
    <source>
        <dbReference type="RuleBase" id="RU003690"/>
    </source>
</evidence>
<dbReference type="InterPro" id="IPR033132">
    <property type="entry name" value="GH_1_N_CS"/>
</dbReference>
<protein>
    <submittedName>
        <fullName evidence="6">Family 1 glycosylhydrolase</fullName>
    </submittedName>
</protein>
<dbReference type="PRINTS" id="PR00131">
    <property type="entry name" value="GLHYDRLASE1"/>
</dbReference>
<dbReference type="InterPro" id="IPR017853">
    <property type="entry name" value="GH"/>
</dbReference>
<evidence type="ECO:0000256" key="2">
    <source>
        <dbReference type="ARBA" id="ARBA00022801"/>
    </source>
</evidence>
<accession>A0ABT7RKT0</accession>
<evidence type="ECO:0000256" key="1">
    <source>
        <dbReference type="ARBA" id="ARBA00010838"/>
    </source>
</evidence>
<dbReference type="PANTHER" id="PTHR10353">
    <property type="entry name" value="GLYCOSYL HYDROLASE"/>
    <property type="match status" value="1"/>
</dbReference>
<keyword evidence="2" id="KW-0378">Hydrolase</keyword>
<keyword evidence="5" id="KW-0732">Signal</keyword>
<dbReference type="EMBL" id="JAUBOF010000019">
    <property type="protein sequence ID" value="MDM7488257.1"/>
    <property type="molecule type" value="Genomic_DNA"/>
</dbReference>
<evidence type="ECO:0000256" key="3">
    <source>
        <dbReference type="ARBA" id="ARBA00023295"/>
    </source>
</evidence>
<dbReference type="Proteomes" id="UP001233164">
    <property type="component" value="Unassembled WGS sequence"/>
</dbReference>